<name>A0A8S5SUW4_9CAUD</name>
<sequence length="57" mass="6713">MCRSSDCPKRSHCYRAQAKPDKLQSYSDFSAECFQYNFLRFWSMSGESDEMKGDNDK</sequence>
<reference evidence="1" key="1">
    <citation type="journal article" date="2021" name="Proc. Natl. Acad. Sci. U.S.A.">
        <title>A Catalog of Tens of Thousands of Viruses from Human Metagenomes Reveals Hidden Associations with Chronic Diseases.</title>
        <authorList>
            <person name="Tisza M.J."/>
            <person name="Buck C.B."/>
        </authorList>
    </citation>
    <scope>NUCLEOTIDE SEQUENCE</scope>
    <source>
        <strain evidence="1">CtqPo10</strain>
    </source>
</reference>
<evidence type="ECO:0000313" key="1">
    <source>
        <dbReference type="EMBL" id="DAF54744.1"/>
    </source>
</evidence>
<accession>A0A8S5SUW4</accession>
<dbReference type="EMBL" id="BK032682">
    <property type="protein sequence ID" value="DAF54744.1"/>
    <property type="molecule type" value="Genomic_DNA"/>
</dbReference>
<proteinExistence type="predicted"/>
<organism evidence="1">
    <name type="scientific">Siphoviridae sp. ctqPo10</name>
    <dbReference type="NCBI Taxonomy" id="2827948"/>
    <lineage>
        <taxon>Viruses</taxon>
        <taxon>Duplodnaviria</taxon>
        <taxon>Heunggongvirae</taxon>
        <taxon>Uroviricota</taxon>
        <taxon>Caudoviricetes</taxon>
    </lineage>
</organism>
<protein>
    <submittedName>
        <fullName evidence="1">Uncharacterized protein</fullName>
    </submittedName>
</protein>